<gene>
    <name evidence="1" type="ORF">AM202_0274</name>
</gene>
<evidence type="ECO:0000313" key="1">
    <source>
        <dbReference type="EMBL" id="EEF15944.1"/>
    </source>
</evidence>
<reference evidence="1 2" key="1">
    <citation type="journal article" date="2010" name="Vet. Microbiol.">
        <title>Production of haemolysins by strains of the Actinobacillus minor/porcitonsillarum complex.</title>
        <authorList>
            <person name="Arya G."/>
            <person name="Niven D.F."/>
        </authorList>
    </citation>
    <scope>NUCLEOTIDE SEQUENCE [LARGE SCALE GENOMIC DNA]</scope>
    <source>
        <strain evidence="2">strain 202</strain>
    </source>
</reference>
<sequence>MRFENFIVNRTPNPSNLDEMCTSTCTLSYKIKDSVLYIYAYQNKDMGKFGWLNIYLEDTIERAIQEIERTQPDNRNCLQKLLAKDKKSFNQLVVVTTLDGVEGIPTYEIYLDNLDEVKQHTSSREALIRSYPVFNELI</sequence>
<protein>
    <submittedName>
        <fullName evidence="1">Uncharacterized protein</fullName>
    </submittedName>
</protein>
<dbReference type="RefSeq" id="WP_005818092.1">
    <property type="nucleotide sequence ID" value="NZ_ACFT01000008.1"/>
</dbReference>
<keyword evidence="2" id="KW-1185">Reference proteome</keyword>
<organism evidence="1 2">
    <name type="scientific">Actinobacillus minor 202</name>
    <dbReference type="NCBI Taxonomy" id="591023"/>
    <lineage>
        <taxon>Bacteria</taxon>
        <taxon>Pseudomonadati</taxon>
        <taxon>Pseudomonadota</taxon>
        <taxon>Gammaproteobacteria</taxon>
        <taxon>Pasteurellales</taxon>
        <taxon>Pasteurellaceae</taxon>
        <taxon>Actinobacillus</taxon>
    </lineage>
</organism>
<name>A0ABP2DLX8_9PAST</name>
<dbReference type="EMBL" id="ACFT01000008">
    <property type="protein sequence ID" value="EEF15944.1"/>
    <property type="molecule type" value="Genomic_DNA"/>
</dbReference>
<proteinExistence type="predicted"/>
<accession>A0ABP2DLX8</accession>
<comment type="caution">
    <text evidence="1">The sequence shown here is derived from an EMBL/GenBank/DDBJ whole genome shotgun (WGS) entry which is preliminary data.</text>
</comment>
<evidence type="ECO:0000313" key="2">
    <source>
        <dbReference type="Proteomes" id="UP000003394"/>
    </source>
</evidence>
<dbReference type="Proteomes" id="UP000003394">
    <property type="component" value="Unassembled WGS sequence"/>
</dbReference>